<dbReference type="AlphaFoldDB" id="A0A8H4XJF2"/>
<organism evidence="2 3">
    <name type="scientific">Fusarium zealandicum</name>
    <dbReference type="NCBI Taxonomy" id="1053134"/>
    <lineage>
        <taxon>Eukaryota</taxon>
        <taxon>Fungi</taxon>
        <taxon>Dikarya</taxon>
        <taxon>Ascomycota</taxon>
        <taxon>Pezizomycotina</taxon>
        <taxon>Sordariomycetes</taxon>
        <taxon>Hypocreomycetidae</taxon>
        <taxon>Hypocreales</taxon>
        <taxon>Nectriaceae</taxon>
        <taxon>Fusarium</taxon>
        <taxon>Fusarium staphyleae species complex</taxon>
    </lineage>
</organism>
<proteinExistence type="predicted"/>
<evidence type="ECO:0000313" key="2">
    <source>
        <dbReference type="EMBL" id="KAF4976742.1"/>
    </source>
</evidence>
<sequence length="441" mass="48355">MSFDNSPPAGANVQYWDQQITRDNYEWQQMPAGIPLPQQNNLPIDPALGVNHDLMDVDMVAGQDYYNANNFTQYNEYLNTDFAKYENAMDTAQDYDGSGAAQFINPNPEGFFATLPGPINGPVQTAAAMVVQSPQSLGPVQTNTLVNGTQQAMTMTYSHTGNDGQVFYTPSPRAQLAIDQNQPAQLAPVANMATQGLDDLELNNNDAEDEVLSQMFNSDIVEYGDHDVVFNDFADGSSVVDNDAGIEATPSRAVSESPDESAGAPPQLAPATLGPAIHPDILAAQAWVPEDEEDVLQTIIDFGLTVDNFNLGVNQNSQASRDFFLRCGRKVGLHYNDILVLGRYTCACSTLRGRHRMLINPSWARVRRPAWNDVNIRQMLEAVNRLERSGGTFLWSVVAHEMAFNGASYWYGGATVSKKYKSVMLANPNIMADWNIGQNNA</sequence>
<feature type="region of interest" description="Disordered" evidence="1">
    <location>
        <begin position="248"/>
        <end position="270"/>
    </location>
</feature>
<comment type="caution">
    <text evidence="2">The sequence shown here is derived from an EMBL/GenBank/DDBJ whole genome shotgun (WGS) entry which is preliminary data.</text>
</comment>
<reference evidence="2" key="1">
    <citation type="journal article" date="2020" name="BMC Genomics">
        <title>Correction to: Identification and distribution of gene clusters required for synthesis of sphingolipid metabolism inhibitors in diverse species of the filamentous fungus Fusarium.</title>
        <authorList>
            <person name="Kim H.S."/>
            <person name="Lohmar J.M."/>
            <person name="Busman M."/>
            <person name="Brown D.W."/>
            <person name="Naumann T.A."/>
            <person name="Divon H.H."/>
            <person name="Lysoe E."/>
            <person name="Uhlig S."/>
            <person name="Proctor R.H."/>
        </authorList>
    </citation>
    <scope>NUCLEOTIDE SEQUENCE</scope>
    <source>
        <strain evidence="2">NRRL 22465</strain>
    </source>
</reference>
<gene>
    <name evidence="2" type="ORF">FZEAL_6620</name>
</gene>
<accession>A0A8H4XJF2</accession>
<keyword evidence="3" id="KW-1185">Reference proteome</keyword>
<evidence type="ECO:0000313" key="3">
    <source>
        <dbReference type="Proteomes" id="UP000635477"/>
    </source>
</evidence>
<name>A0A8H4XJF2_9HYPO</name>
<protein>
    <submittedName>
        <fullName evidence="2">Uncharacterized protein</fullName>
    </submittedName>
</protein>
<dbReference type="Proteomes" id="UP000635477">
    <property type="component" value="Unassembled WGS sequence"/>
</dbReference>
<dbReference type="OrthoDB" id="5069841at2759"/>
<reference evidence="2" key="2">
    <citation type="submission" date="2020-05" db="EMBL/GenBank/DDBJ databases">
        <authorList>
            <person name="Kim H.-S."/>
            <person name="Proctor R.H."/>
            <person name="Brown D.W."/>
        </authorList>
    </citation>
    <scope>NUCLEOTIDE SEQUENCE</scope>
    <source>
        <strain evidence="2">NRRL 22465</strain>
    </source>
</reference>
<dbReference type="EMBL" id="JABEYC010000492">
    <property type="protein sequence ID" value="KAF4976742.1"/>
    <property type="molecule type" value="Genomic_DNA"/>
</dbReference>
<evidence type="ECO:0000256" key="1">
    <source>
        <dbReference type="SAM" id="MobiDB-lite"/>
    </source>
</evidence>